<organism evidence="1">
    <name type="scientific">Mytilinidion resinicola</name>
    <dbReference type="NCBI Taxonomy" id="574789"/>
    <lineage>
        <taxon>Eukaryota</taxon>
        <taxon>Fungi</taxon>
        <taxon>Dikarya</taxon>
        <taxon>Ascomycota</taxon>
        <taxon>Pezizomycotina</taxon>
        <taxon>Dothideomycetes</taxon>
        <taxon>Pleosporomycetidae</taxon>
        <taxon>Mytilinidiales</taxon>
        <taxon>Mytilinidiaceae</taxon>
        <taxon>Mytilinidion</taxon>
    </lineage>
</organism>
<evidence type="ECO:0000313" key="3">
    <source>
        <dbReference type="RefSeq" id="XP_033580863.1"/>
    </source>
</evidence>
<protein>
    <recommendedName>
        <fullName evidence="4">Heterokaryon incompatibility domain-containing protein</fullName>
    </recommendedName>
</protein>
<sequence length="196" mass="22413">MPSIFQEAYVTISASSARNVQEGFLQPRPSVSKQSIKLPFRTPTGEAGSILIEEPHRYAPQKNPISLRAWTLQEHILSPRILDYGCEDAWWICWSTKTPLDDEPMDVSTDQFREKKFSLESWRSTLRDYTRRFLTFPGDKLPAISGVAADYGLTYQSEYLAGLWKFALPKDLLWSSARSDISRPTVHRAPSWSWAA</sequence>
<dbReference type="GeneID" id="54455464"/>
<evidence type="ECO:0000313" key="1">
    <source>
        <dbReference type="EMBL" id="KAF2813899.1"/>
    </source>
</evidence>
<name>A0A6A6YZH5_9PEZI</name>
<evidence type="ECO:0000313" key="2">
    <source>
        <dbReference type="Proteomes" id="UP000504636"/>
    </source>
</evidence>
<reference evidence="3" key="2">
    <citation type="submission" date="2020-04" db="EMBL/GenBank/DDBJ databases">
        <authorList>
            <consortium name="NCBI Genome Project"/>
        </authorList>
    </citation>
    <scope>NUCLEOTIDE SEQUENCE</scope>
    <source>
        <strain evidence="3">CBS 304.34</strain>
    </source>
</reference>
<accession>A0A6A6YZH5</accession>
<reference evidence="1 3" key="1">
    <citation type="journal article" date="2020" name="Stud. Mycol.">
        <title>101 Dothideomycetes genomes: a test case for predicting lifestyles and emergence of pathogens.</title>
        <authorList>
            <person name="Haridas S."/>
            <person name="Albert R."/>
            <person name="Binder M."/>
            <person name="Bloem J."/>
            <person name="Labutti K."/>
            <person name="Salamov A."/>
            <person name="Andreopoulos B."/>
            <person name="Baker S."/>
            <person name="Barry K."/>
            <person name="Bills G."/>
            <person name="Bluhm B."/>
            <person name="Cannon C."/>
            <person name="Castanera R."/>
            <person name="Culley D."/>
            <person name="Daum C."/>
            <person name="Ezra D."/>
            <person name="Gonzalez J."/>
            <person name="Henrissat B."/>
            <person name="Kuo A."/>
            <person name="Liang C."/>
            <person name="Lipzen A."/>
            <person name="Lutzoni F."/>
            <person name="Magnuson J."/>
            <person name="Mondo S."/>
            <person name="Nolan M."/>
            <person name="Ohm R."/>
            <person name="Pangilinan J."/>
            <person name="Park H.-J."/>
            <person name="Ramirez L."/>
            <person name="Alfaro M."/>
            <person name="Sun H."/>
            <person name="Tritt A."/>
            <person name="Yoshinaga Y."/>
            <person name="Zwiers L.-H."/>
            <person name="Turgeon B."/>
            <person name="Goodwin S."/>
            <person name="Spatafora J."/>
            <person name="Crous P."/>
            <person name="Grigoriev I."/>
        </authorList>
    </citation>
    <scope>NUCLEOTIDE SEQUENCE</scope>
    <source>
        <strain evidence="1 3">CBS 304.34</strain>
    </source>
</reference>
<dbReference type="OrthoDB" id="5125733at2759"/>
<dbReference type="PANTHER" id="PTHR33112">
    <property type="entry name" value="DOMAIN PROTEIN, PUTATIVE-RELATED"/>
    <property type="match status" value="1"/>
</dbReference>
<feature type="non-terminal residue" evidence="1">
    <location>
        <position position="196"/>
    </location>
</feature>
<dbReference type="AlphaFoldDB" id="A0A6A6YZH5"/>
<reference evidence="3" key="3">
    <citation type="submission" date="2025-04" db="UniProtKB">
        <authorList>
            <consortium name="RefSeq"/>
        </authorList>
    </citation>
    <scope>IDENTIFICATION</scope>
    <source>
        <strain evidence="3">CBS 304.34</strain>
    </source>
</reference>
<dbReference type="EMBL" id="MU003695">
    <property type="protein sequence ID" value="KAF2813899.1"/>
    <property type="molecule type" value="Genomic_DNA"/>
</dbReference>
<dbReference type="Proteomes" id="UP000504636">
    <property type="component" value="Unplaced"/>
</dbReference>
<dbReference type="PANTHER" id="PTHR33112:SF13">
    <property type="entry name" value="HETEROKARYON INCOMPATIBILITY DOMAIN-CONTAINING PROTEIN"/>
    <property type="match status" value="1"/>
</dbReference>
<evidence type="ECO:0008006" key="4">
    <source>
        <dbReference type="Google" id="ProtNLM"/>
    </source>
</evidence>
<proteinExistence type="predicted"/>
<dbReference type="RefSeq" id="XP_033580863.1">
    <property type="nucleotide sequence ID" value="XM_033714571.1"/>
</dbReference>
<keyword evidence="2" id="KW-1185">Reference proteome</keyword>
<gene>
    <name evidence="1 3" type="ORF">BDZ99DRAFT_353768</name>
</gene>